<dbReference type="EC" id="3.4.19.13" evidence="11"/>
<comment type="caution">
    <text evidence="12">The sequence shown here is derived from an EMBL/GenBank/DDBJ whole genome shotgun (WGS) entry which is preliminary data.</text>
</comment>
<feature type="active site" description="Nucleophile" evidence="9">
    <location>
        <position position="357"/>
    </location>
</feature>
<comment type="PTM">
    <text evidence="11">Cleaved by autocatalysis into a large and a small subunit.</text>
</comment>
<dbReference type="Proteomes" id="UP000622890">
    <property type="component" value="Unassembled WGS sequence"/>
</dbReference>
<evidence type="ECO:0000256" key="9">
    <source>
        <dbReference type="PIRSR" id="PIRSR600101-1"/>
    </source>
</evidence>
<dbReference type="Gene3D" id="3.60.20.40">
    <property type="match status" value="1"/>
</dbReference>
<comment type="pathway">
    <text evidence="11">Sulfur metabolism; glutathione metabolism.</text>
</comment>
<evidence type="ECO:0000313" key="13">
    <source>
        <dbReference type="Proteomes" id="UP000622890"/>
    </source>
</evidence>
<feature type="binding site" evidence="10">
    <location>
        <position position="64"/>
    </location>
    <ligand>
        <name>L-glutamate</name>
        <dbReference type="ChEBI" id="CHEBI:29985"/>
    </ligand>
</feature>
<keyword evidence="6 11" id="KW-0865">Zymogen</keyword>
<protein>
    <recommendedName>
        <fullName evidence="11">Glutathione hydrolase proenzyme</fullName>
        <ecNumber evidence="11">2.3.2.2</ecNumber>
        <ecNumber evidence="11">3.4.19.13</ecNumber>
    </recommendedName>
    <component>
        <recommendedName>
            <fullName evidence="11">Glutathione hydrolase large chain</fullName>
        </recommendedName>
    </component>
    <component>
        <recommendedName>
            <fullName evidence="11">Glutathione hydrolase small chain</fullName>
        </recommendedName>
    </component>
</protein>
<dbReference type="GO" id="GO:0006751">
    <property type="term" value="P:glutathione catabolic process"/>
    <property type="evidence" value="ECO:0007669"/>
    <property type="project" value="UniProtKB-UniRule"/>
</dbReference>
<reference evidence="12" key="1">
    <citation type="submission" date="2021-01" db="EMBL/GenBank/DDBJ databases">
        <title>Genome sequence of strain Noviherbaspirillum sp. DKR-6.</title>
        <authorList>
            <person name="Chaudhary D.K."/>
        </authorList>
    </citation>
    <scope>NUCLEOTIDE SEQUENCE</scope>
    <source>
        <strain evidence="12">DKR-6</strain>
    </source>
</reference>
<evidence type="ECO:0000256" key="10">
    <source>
        <dbReference type="PIRSR" id="PIRSR600101-2"/>
    </source>
</evidence>
<dbReference type="SUPFAM" id="SSF56235">
    <property type="entry name" value="N-terminal nucleophile aminohydrolases (Ntn hydrolases)"/>
    <property type="match status" value="1"/>
</dbReference>
<evidence type="ECO:0000256" key="5">
    <source>
        <dbReference type="ARBA" id="ARBA00022801"/>
    </source>
</evidence>
<evidence type="ECO:0000256" key="6">
    <source>
        <dbReference type="ARBA" id="ARBA00023145"/>
    </source>
</evidence>
<dbReference type="Pfam" id="PF01019">
    <property type="entry name" value="G_glu_transpept"/>
    <property type="match status" value="1"/>
</dbReference>
<gene>
    <name evidence="12" type="primary">ggt</name>
    <name evidence="12" type="ORF">JJB74_22945</name>
</gene>
<evidence type="ECO:0000256" key="11">
    <source>
        <dbReference type="RuleBase" id="RU368036"/>
    </source>
</evidence>
<dbReference type="Gene3D" id="1.10.246.130">
    <property type="match status" value="1"/>
</dbReference>
<dbReference type="PANTHER" id="PTHR43199:SF1">
    <property type="entry name" value="GLUTATHIONE HYDROLASE PROENZYME"/>
    <property type="match status" value="1"/>
</dbReference>
<feature type="binding site" evidence="10">
    <location>
        <position position="397"/>
    </location>
    <ligand>
        <name>L-glutamate</name>
        <dbReference type="ChEBI" id="CHEBI:29985"/>
    </ligand>
</feature>
<keyword evidence="5 11" id="KW-0378">Hydrolase</keyword>
<dbReference type="NCBIfam" id="TIGR00066">
    <property type="entry name" value="g_glut_trans"/>
    <property type="match status" value="1"/>
</dbReference>
<dbReference type="EC" id="2.3.2.2" evidence="11"/>
<sequence length="542" mass="58282">MVAAANPLASEAGYQILKRGGSAVDAAIATQLVLGLAEPQSSGLGGGAFLMLHDGKSLIAYDGRETAPAAANEKLFLDERGKPLPFYRGLIGGRSVGAPGVLRMLEMAHREYGRLPWRELFQPAIVLAENGFAVSPRLAKLVREDPYLRQDPVAAAYFFDRQGNSWPVGHVLRNPALAQTLREVAQGGADAFYRGRIAKDIEAKVRSHPDNPGLLRAADIAAYKPRKREALCSDFRVWRICGMPPPSSGGLAVAQMLAILSHTDIAQHPPRADGLDPEAVHLFSEAGRLAFADRNRYVADPDFAPMPGGIASLLDSEYLAQRAALIGPMSMGKAKAGVPEGVRSAWADGVSPELPSTSHISIVDADGNAVAMTTTVESAFGSRQMVDGFLLNNELTDFSYAYADENGLVANRVEGGKRPRSSMAPTMVFERDTGKFVMSLGSPGGSYIINYVAKTLVGVLEWRLDLQKAINLPNFGSRNGPTELEAGRVSENLVEALKRKGHDIRLSEQTSGLQGIMRIHVEEGDMWFGAADPRREGSVRGD</sequence>
<evidence type="ECO:0000256" key="2">
    <source>
        <dbReference type="ARBA" id="ARBA00001089"/>
    </source>
</evidence>
<dbReference type="PRINTS" id="PR01210">
    <property type="entry name" value="GGTRANSPTASE"/>
</dbReference>
<comment type="subunit">
    <text evidence="11">This enzyme consists of two polypeptide chains, which are synthesized in precursor form from a single polypeptide.</text>
</comment>
<dbReference type="InterPro" id="IPR029055">
    <property type="entry name" value="Ntn_hydrolases_N"/>
</dbReference>
<evidence type="ECO:0000256" key="3">
    <source>
        <dbReference type="ARBA" id="ARBA00009381"/>
    </source>
</evidence>
<evidence type="ECO:0000256" key="4">
    <source>
        <dbReference type="ARBA" id="ARBA00022679"/>
    </source>
</evidence>
<dbReference type="EMBL" id="JAEPBG010000012">
    <property type="protein sequence ID" value="MBK4737486.1"/>
    <property type="molecule type" value="Genomic_DNA"/>
</dbReference>
<evidence type="ECO:0000256" key="7">
    <source>
        <dbReference type="ARBA" id="ARBA00023315"/>
    </source>
</evidence>
<proteinExistence type="inferred from homology"/>
<evidence type="ECO:0000256" key="1">
    <source>
        <dbReference type="ARBA" id="ARBA00001049"/>
    </source>
</evidence>
<keyword evidence="7 11" id="KW-0012">Acyltransferase</keyword>
<accession>A0A934W3J0</accession>
<keyword evidence="13" id="KW-1185">Reference proteome</keyword>
<comment type="catalytic activity">
    <reaction evidence="2 11">
        <text>glutathione + H2O = L-cysteinylglycine + L-glutamate</text>
        <dbReference type="Rhea" id="RHEA:28807"/>
        <dbReference type="ChEBI" id="CHEBI:15377"/>
        <dbReference type="ChEBI" id="CHEBI:29985"/>
        <dbReference type="ChEBI" id="CHEBI:57925"/>
        <dbReference type="ChEBI" id="CHEBI:61694"/>
        <dbReference type="EC" id="3.4.19.13"/>
    </reaction>
</comment>
<keyword evidence="11" id="KW-0317">Glutathione biosynthesis</keyword>
<dbReference type="InterPro" id="IPR000101">
    <property type="entry name" value="GGT_peptidase"/>
</dbReference>
<dbReference type="InterPro" id="IPR043137">
    <property type="entry name" value="GGT_ssub_C"/>
</dbReference>
<comment type="catalytic activity">
    <reaction evidence="1 11">
        <text>an S-substituted glutathione + H2O = an S-substituted L-cysteinylglycine + L-glutamate</text>
        <dbReference type="Rhea" id="RHEA:59468"/>
        <dbReference type="ChEBI" id="CHEBI:15377"/>
        <dbReference type="ChEBI" id="CHEBI:29985"/>
        <dbReference type="ChEBI" id="CHEBI:90779"/>
        <dbReference type="ChEBI" id="CHEBI:143103"/>
        <dbReference type="EC" id="3.4.19.13"/>
    </reaction>
</comment>
<dbReference type="InterPro" id="IPR051792">
    <property type="entry name" value="GGT_bact"/>
</dbReference>
<dbReference type="InterPro" id="IPR055262">
    <property type="entry name" value="GGT_CS"/>
</dbReference>
<dbReference type="PANTHER" id="PTHR43199">
    <property type="entry name" value="GLUTATHIONE HYDROLASE"/>
    <property type="match status" value="1"/>
</dbReference>
<evidence type="ECO:0000256" key="8">
    <source>
        <dbReference type="ARBA" id="ARBA00047417"/>
    </source>
</evidence>
<name>A0A934W3J0_9BURK</name>
<organism evidence="12 13">
    <name type="scientific">Noviherbaspirillum pedocola</name>
    <dbReference type="NCBI Taxonomy" id="2801341"/>
    <lineage>
        <taxon>Bacteria</taxon>
        <taxon>Pseudomonadati</taxon>
        <taxon>Pseudomonadota</taxon>
        <taxon>Betaproteobacteria</taxon>
        <taxon>Burkholderiales</taxon>
        <taxon>Oxalobacteraceae</taxon>
        <taxon>Noviherbaspirillum</taxon>
    </lineage>
</organism>
<dbReference type="InterPro" id="IPR043138">
    <property type="entry name" value="GGT_lsub"/>
</dbReference>
<comment type="catalytic activity">
    <reaction evidence="8 11">
        <text>an N-terminal (5-L-glutamyl)-[peptide] + an alpha-amino acid = 5-L-glutamyl amino acid + an N-terminal L-alpha-aminoacyl-[peptide]</text>
        <dbReference type="Rhea" id="RHEA:23904"/>
        <dbReference type="Rhea" id="RHEA-COMP:9780"/>
        <dbReference type="Rhea" id="RHEA-COMP:9795"/>
        <dbReference type="ChEBI" id="CHEBI:77644"/>
        <dbReference type="ChEBI" id="CHEBI:78597"/>
        <dbReference type="ChEBI" id="CHEBI:78599"/>
        <dbReference type="ChEBI" id="CHEBI:78608"/>
        <dbReference type="EC" id="2.3.2.2"/>
    </reaction>
</comment>
<dbReference type="PROSITE" id="PS00462">
    <property type="entry name" value="G_GLU_TRANSPEPTIDASE"/>
    <property type="match status" value="1"/>
</dbReference>
<dbReference type="GO" id="GO:0036374">
    <property type="term" value="F:glutathione hydrolase activity"/>
    <property type="evidence" value="ECO:0007669"/>
    <property type="project" value="UniProtKB-UniRule"/>
</dbReference>
<keyword evidence="4 11" id="KW-0808">Transferase</keyword>
<feature type="binding site" evidence="10">
    <location>
        <position position="445"/>
    </location>
    <ligand>
        <name>L-glutamate</name>
        <dbReference type="ChEBI" id="CHEBI:29985"/>
    </ligand>
</feature>
<dbReference type="GO" id="GO:0103068">
    <property type="term" value="F:leukotriene C4 gamma-glutamyl transferase activity"/>
    <property type="evidence" value="ECO:0007669"/>
    <property type="project" value="UniProtKB-EC"/>
</dbReference>
<evidence type="ECO:0000313" key="12">
    <source>
        <dbReference type="EMBL" id="MBK4737486.1"/>
    </source>
</evidence>
<dbReference type="AlphaFoldDB" id="A0A934W3J0"/>
<feature type="binding site" evidence="10">
    <location>
        <begin position="421"/>
        <end position="422"/>
    </location>
    <ligand>
        <name>L-glutamate</name>
        <dbReference type="ChEBI" id="CHEBI:29985"/>
    </ligand>
</feature>
<comment type="similarity">
    <text evidence="3 11">Belongs to the gamma-glutamyltransferase family.</text>
</comment>
<dbReference type="GO" id="GO:0006750">
    <property type="term" value="P:glutathione biosynthetic process"/>
    <property type="evidence" value="ECO:0007669"/>
    <property type="project" value="UniProtKB-KW"/>
</dbReference>